<dbReference type="SUPFAM" id="SSF103473">
    <property type="entry name" value="MFS general substrate transporter"/>
    <property type="match status" value="1"/>
</dbReference>
<feature type="transmembrane region" description="Helical" evidence="9">
    <location>
        <begin position="326"/>
        <end position="352"/>
    </location>
</feature>
<organism evidence="11">
    <name type="scientific">uncultured Aquificaceae bacterium</name>
    <dbReference type="NCBI Taxonomy" id="374108"/>
    <lineage>
        <taxon>Bacteria</taxon>
        <taxon>Pseudomonadati</taxon>
        <taxon>Aquificota</taxon>
        <taxon>Aquificia</taxon>
        <taxon>Aquificales</taxon>
        <taxon>Aquificaceae</taxon>
        <taxon>environmental samples</taxon>
    </lineage>
</organism>
<dbReference type="InterPro" id="IPR011701">
    <property type="entry name" value="MFS"/>
</dbReference>
<evidence type="ECO:0000256" key="5">
    <source>
        <dbReference type="ARBA" id="ARBA00022692"/>
    </source>
</evidence>
<sequence>MEKFSHRKVALSGMVGNILEWYDFTLYGYLAVILSKLFFPSENETASLLASFGAFAVGFFFRPLGSVILGYIGDKYGRKQALIVSIFLMAFPTFLIGLLPTYHDIGILAPVILIFLRILQGISTGGEYTTSVSFVVEHSPSDKRGFYGSINLLGAVIGIMFGSLMGAFLNTVFDKESLEAYGWRVGFLLGIVLAFVGVYLRKKAEETPVFLAIEEENKTKNPLFKTFSHHPKEFALSLIFSSLQGVAFFLLFVYMATFYQKVLKLEPSTALFINSFAMFILILLIPLMAKLSDKIGRKPLLMISTFLYSVSSVFLFKIILTGQIESIVLAHTVFAVISSGFMAILPTFLIELFPADVRNTAFSVGYNTALGIFGGTVPMVATYLISKTQNPLSVAFYLSIVALIVFITTLFVKETYKKPLY</sequence>
<dbReference type="GO" id="GO:0015293">
    <property type="term" value="F:symporter activity"/>
    <property type="evidence" value="ECO:0007669"/>
    <property type="project" value="UniProtKB-KW"/>
</dbReference>
<dbReference type="AlphaFoldDB" id="A0A146JAW6"/>
<dbReference type="GO" id="GO:0005886">
    <property type="term" value="C:plasma membrane"/>
    <property type="evidence" value="ECO:0007669"/>
    <property type="project" value="UniProtKB-SubCell"/>
</dbReference>
<evidence type="ECO:0000256" key="4">
    <source>
        <dbReference type="ARBA" id="ARBA00022475"/>
    </source>
</evidence>
<feature type="transmembrane region" description="Helical" evidence="9">
    <location>
        <begin position="234"/>
        <end position="257"/>
    </location>
</feature>
<feature type="transmembrane region" description="Helical" evidence="9">
    <location>
        <begin position="45"/>
        <end position="69"/>
    </location>
</feature>
<evidence type="ECO:0000256" key="6">
    <source>
        <dbReference type="ARBA" id="ARBA00022847"/>
    </source>
</evidence>
<keyword evidence="3" id="KW-0813">Transport</keyword>
<comment type="similarity">
    <text evidence="2">Belongs to the major facilitator superfamily. Metabolite:H+ Symporter (MHS) family (TC 2.A.1.6) family.</text>
</comment>
<dbReference type="InterPro" id="IPR051084">
    <property type="entry name" value="H+-coupled_symporters"/>
</dbReference>
<dbReference type="InterPro" id="IPR005829">
    <property type="entry name" value="Sugar_transporter_CS"/>
</dbReference>
<evidence type="ECO:0000259" key="10">
    <source>
        <dbReference type="PROSITE" id="PS50850"/>
    </source>
</evidence>
<keyword evidence="7 9" id="KW-1133">Transmembrane helix</keyword>
<keyword evidence="4" id="KW-1003">Cell membrane</keyword>
<dbReference type="Pfam" id="PF00083">
    <property type="entry name" value="Sugar_tr"/>
    <property type="match status" value="1"/>
</dbReference>
<feature type="transmembrane region" description="Helical" evidence="9">
    <location>
        <begin position="21"/>
        <end position="39"/>
    </location>
</feature>
<evidence type="ECO:0000256" key="9">
    <source>
        <dbReference type="SAM" id="Phobius"/>
    </source>
</evidence>
<keyword evidence="8 9" id="KW-0472">Membrane</keyword>
<dbReference type="InterPro" id="IPR036259">
    <property type="entry name" value="MFS_trans_sf"/>
</dbReference>
<accession>A0A146JAW6</accession>
<dbReference type="InterPro" id="IPR005828">
    <property type="entry name" value="MFS_sugar_transport-like"/>
</dbReference>
<feature type="transmembrane region" description="Helical" evidence="9">
    <location>
        <begin position="392"/>
        <end position="412"/>
    </location>
</feature>
<evidence type="ECO:0000256" key="2">
    <source>
        <dbReference type="ARBA" id="ARBA00008240"/>
    </source>
</evidence>
<dbReference type="PROSITE" id="PS00217">
    <property type="entry name" value="SUGAR_TRANSPORT_2"/>
    <property type="match status" value="1"/>
</dbReference>
<keyword evidence="6" id="KW-0769">Symport</keyword>
<dbReference type="InterPro" id="IPR020846">
    <property type="entry name" value="MFS_dom"/>
</dbReference>
<proteinExistence type="inferred from homology"/>
<dbReference type="Gene3D" id="1.20.1250.20">
    <property type="entry name" value="MFS general substrate transporter like domains"/>
    <property type="match status" value="2"/>
</dbReference>
<feature type="transmembrane region" description="Helical" evidence="9">
    <location>
        <begin position="364"/>
        <end position="386"/>
    </location>
</feature>
<evidence type="ECO:0000313" key="11">
    <source>
        <dbReference type="EMBL" id="BAU79763.1"/>
    </source>
</evidence>
<feature type="transmembrane region" description="Helical" evidence="9">
    <location>
        <begin position="181"/>
        <end position="200"/>
    </location>
</feature>
<comment type="subcellular location">
    <subcellularLocation>
        <location evidence="1">Cell membrane</location>
        <topology evidence="1">Multi-pass membrane protein</topology>
    </subcellularLocation>
</comment>
<feature type="transmembrane region" description="Helical" evidence="9">
    <location>
        <begin position="146"/>
        <end position="169"/>
    </location>
</feature>
<evidence type="ECO:0000256" key="3">
    <source>
        <dbReference type="ARBA" id="ARBA00022448"/>
    </source>
</evidence>
<feature type="domain" description="Major facilitator superfamily (MFS) profile" evidence="10">
    <location>
        <begin position="9"/>
        <end position="417"/>
    </location>
</feature>
<keyword evidence="5 9" id="KW-0812">Transmembrane</keyword>
<name>A0A146JAW6_9AQUI</name>
<protein>
    <submittedName>
        <fullName evidence="11">Putative general substrate transporter</fullName>
    </submittedName>
</protein>
<dbReference type="FunFam" id="1.20.1250.20:FF:000001">
    <property type="entry name" value="Dicarboxylate MFS transporter"/>
    <property type="match status" value="1"/>
</dbReference>
<dbReference type="PANTHER" id="PTHR43528">
    <property type="entry name" value="ALPHA-KETOGLUTARATE PERMEASE"/>
    <property type="match status" value="1"/>
</dbReference>
<feature type="transmembrane region" description="Helical" evidence="9">
    <location>
        <begin position="269"/>
        <end position="288"/>
    </location>
</feature>
<dbReference type="PANTHER" id="PTHR43528:SF1">
    <property type="entry name" value="ALPHA-KETOGLUTARATE PERMEASE"/>
    <property type="match status" value="1"/>
</dbReference>
<evidence type="ECO:0000256" key="8">
    <source>
        <dbReference type="ARBA" id="ARBA00023136"/>
    </source>
</evidence>
<evidence type="ECO:0000256" key="1">
    <source>
        <dbReference type="ARBA" id="ARBA00004651"/>
    </source>
</evidence>
<reference evidence="11" key="1">
    <citation type="journal article" date="2016" name="Microbes Environ.">
        <title>In Situ Gene Expression Responsible for Sulfide Oxidation and CO2 Fixation of an Uncultured Large Sausage-Shaped Aquificae Bacterium in a Sulfidic Hot Spring.</title>
        <authorList>
            <person name="Tamazawa S."/>
            <person name="Yamamoto K."/>
            <person name="Takasaki K."/>
            <person name="Mitani Y."/>
            <person name="Hanada S."/>
            <person name="Kamagata Y."/>
            <person name="Tamaki H."/>
        </authorList>
    </citation>
    <scope>NUCLEOTIDE SEQUENCE</scope>
</reference>
<evidence type="ECO:0000256" key="7">
    <source>
        <dbReference type="ARBA" id="ARBA00022989"/>
    </source>
</evidence>
<dbReference type="PROSITE" id="PS50850">
    <property type="entry name" value="MFS"/>
    <property type="match status" value="1"/>
</dbReference>
<feature type="transmembrane region" description="Helical" evidence="9">
    <location>
        <begin position="81"/>
        <end position="99"/>
    </location>
</feature>
<feature type="transmembrane region" description="Helical" evidence="9">
    <location>
        <begin position="300"/>
        <end position="320"/>
    </location>
</feature>
<dbReference type="Pfam" id="PF07690">
    <property type="entry name" value="MFS_1"/>
    <property type="match status" value="1"/>
</dbReference>
<dbReference type="PROSITE" id="PS00216">
    <property type="entry name" value="SUGAR_TRANSPORT_1"/>
    <property type="match status" value="1"/>
</dbReference>
<dbReference type="EMBL" id="LC145106">
    <property type="protein sequence ID" value="BAU79763.1"/>
    <property type="molecule type" value="Genomic_DNA"/>
</dbReference>